<reference evidence="1" key="1">
    <citation type="journal article" date="2023" name="Nat. Commun.">
        <title>Diploid and tetraploid genomes of Acorus and the evolution of monocots.</title>
        <authorList>
            <person name="Ma L."/>
            <person name="Liu K.W."/>
            <person name="Li Z."/>
            <person name="Hsiao Y.Y."/>
            <person name="Qi Y."/>
            <person name="Fu T."/>
            <person name="Tang G.D."/>
            <person name="Zhang D."/>
            <person name="Sun W.H."/>
            <person name="Liu D.K."/>
            <person name="Li Y."/>
            <person name="Chen G.Z."/>
            <person name="Liu X.D."/>
            <person name="Liao X.Y."/>
            <person name="Jiang Y.T."/>
            <person name="Yu X."/>
            <person name="Hao Y."/>
            <person name="Huang J."/>
            <person name="Zhao X.W."/>
            <person name="Ke S."/>
            <person name="Chen Y.Y."/>
            <person name="Wu W.L."/>
            <person name="Hsu J.L."/>
            <person name="Lin Y.F."/>
            <person name="Huang M.D."/>
            <person name="Li C.Y."/>
            <person name="Huang L."/>
            <person name="Wang Z.W."/>
            <person name="Zhao X."/>
            <person name="Zhong W.Y."/>
            <person name="Peng D.H."/>
            <person name="Ahmad S."/>
            <person name="Lan S."/>
            <person name="Zhang J.S."/>
            <person name="Tsai W.C."/>
            <person name="Van de Peer Y."/>
            <person name="Liu Z.J."/>
        </authorList>
    </citation>
    <scope>NUCLEOTIDE SEQUENCE</scope>
    <source>
        <strain evidence="1">CP</strain>
    </source>
</reference>
<dbReference type="AlphaFoldDB" id="A0AAV9EXY2"/>
<comment type="caution">
    <text evidence="1">The sequence shown here is derived from an EMBL/GenBank/DDBJ whole genome shotgun (WGS) entry which is preliminary data.</text>
</comment>
<gene>
    <name evidence="1" type="ORF">QJS10_CPB04g01481</name>
</gene>
<reference evidence="1" key="2">
    <citation type="submission" date="2023-06" db="EMBL/GenBank/DDBJ databases">
        <authorList>
            <person name="Ma L."/>
            <person name="Liu K.-W."/>
            <person name="Li Z."/>
            <person name="Hsiao Y.-Y."/>
            <person name="Qi Y."/>
            <person name="Fu T."/>
            <person name="Tang G."/>
            <person name="Zhang D."/>
            <person name="Sun W.-H."/>
            <person name="Liu D.-K."/>
            <person name="Li Y."/>
            <person name="Chen G.-Z."/>
            <person name="Liu X.-D."/>
            <person name="Liao X.-Y."/>
            <person name="Jiang Y.-T."/>
            <person name="Yu X."/>
            <person name="Hao Y."/>
            <person name="Huang J."/>
            <person name="Zhao X.-W."/>
            <person name="Ke S."/>
            <person name="Chen Y.-Y."/>
            <person name="Wu W.-L."/>
            <person name="Hsu J.-L."/>
            <person name="Lin Y.-F."/>
            <person name="Huang M.-D."/>
            <person name="Li C.-Y."/>
            <person name="Huang L."/>
            <person name="Wang Z.-W."/>
            <person name="Zhao X."/>
            <person name="Zhong W.-Y."/>
            <person name="Peng D.-H."/>
            <person name="Ahmad S."/>
            <person name="Lan S."/>
            <person name="Zhang J.-S."/>
            <person name="Tsai W.-C."/>
            <person name="Van De Peer Y."/>
            <person name="Liu Z.-J."/>
        </authorList>
    </citation>
    <scope>NUCLEOTIDE SEQUENCE</scope>
    <source>
        <strain evidence="1">CP</strain>
        <tissue evidence="1">Leaves</tissue>
    </source>
</reference>
<organism evidence="1 2">
    <name type="scientific">Acorus calamus</name>
    <name type="common">Sweet flag</name>
    <dbReference type="NCBI Taxonomy" id="4465"/>
    <lineage>
        <taxon>Eukaryota</taxon>
        <taxon>Viridiplantae</taxon>
        <taxon>Streptophyta</taxon>
        <taxon>Embryophyta</taxon>
        <taxon>Tracheophyta</taxon>
        <taxon>Spermatophyta</taxon>
        <taxon>Magnoliopsida</taxon>
        <taxon>Liliopsida</taxon>
        <taxon>Acoraceae</taxon>
        <taxon>Acorus</taxon>
    </lineage>
</organism>
<proteinExistence type="predicted"/>
<dbReference type="Proteomes" id="UP001180020">
    <property type="component" value="Unassembled WGS sequence"/>
</dbReference>
<evidence type="ECO:0000313" key="1">
    <source>
        <dbReference type="EMBL" id="KAK1318613.1"/>
    </source>
</evidence>
<sequence>MGSCGSYLIYTCHVAREFWDQVGRKTGVRTSFQTLEEMWAARKAMKRADDNSLIAVISQSIVPTGVWTIWKTRNDTVFNGARVYKRTCERCLAGACGIGDGRAQSGWIGDELQSRNKVFFISPRISYRMQSVEGQFRTRQKVGNNPDKAHLAIYMKPAQKERQAH</sequence>
<protein>
    <submittedName>
        <fullName evidence="1">Uncharacterized protein</fullName>
    </submittedName>
</protein>
<keyword evidence="2" id="KW-1185">Reference proteome</keyword>
<evidence type="ECO:0000313" key="2">
    <source>
        <dbReference type="Proteomes" id="UP001180020"/>
    </source>
</evidence>
<name>A0AAV9EXY2_ACOCL</name>
<accession>A0AAV9EXY2</accession>
<dbReference type="EMBL" id="JAUJYO010000004">
    <property type="protein sequence ID" value="KAK1318613.1"/>
    <property type="molecule type" value="Genomic_DNA"/>
</dbReference>